<organism evidence="3 4">
    <name type="scientific">Acinetobacter equi</name>
    <dbReference type="NCBI Taxonomy" id="1324350"/>
    <lineage>
        <taxon>Bacteria</taxon>
        <taxon>Pseudomonadati</taxon>
        <taxon>Pseudomonadota</taxon>
        <taxon>Gammaproteobacteria</taxon>
        <taxon>Moraxellales</taxon>
        <taxon>Moraxellaceae</taxon>
        <taxon>Acinetobacter</taxon>
    </lineage>
</organism>
<evidence type="ECO:0008006" key="5">
    <source>
        <dbReference type="Google" id="ProtNLM"/>
    </source>
</evidence>
<accession>A0A0N9W531</accession>
<evidence type="ECO:0000256" key="2">
    <source>
        <dbReference type="ARBA" id="ARBA00022827"/>
    </source>
</evidence>
<protein>
    <recommendedName>
        <fullName evidence="5">D-arabinono-1,4-lactone oxidase C-terminal domain-containing protein</fullName>
    </recommendedName>
</protein>
<dbReference type="RefSeq" id="WP_054582206.1">
    <property type="nucleotide sequence ID" value="NZ_CP012808.1"/>
</dbReference>
<reference evidence="3 4" key="1">
    <citation type="journal article" date="2015" name="Int. J. Syst. Evol. Microbiol.">
        <title>Acinetobacter equi sp. nov. isolated from horse faeces.</title>
        <authorList>
            <person name="Poppel M.T."/>
            <person name="Skiebe E."/>
            <person name="Laue M."/>
            <person name="Bergmann H."/>
            <person name="Ebersberger I."/>
            <person name="Garn T."/>
            <person name="Fruth A."/>
            <person name="Baumgardt S."/>
            <person name="Busse H.J."/>
            <person name="Wilharm G."/>
        </authorList>
    </citation>
    <scope>NUCLEOTIDE SEQUENCE [LARGE SCALE GENOMIC DNA]</scope>
    <source>
        <strain evidence="3 4">114</strain>
    </source>
</reference>
<dbReference type="AlphaFoldDB" id="A0A0N9W531"/>
<keyword evidence="1" id="KW-0285">Flavoprotein</keyword>
<keyword evidence="4" id="KW-1185">Reference proteome</keyword>
<dbReference type="KEGG" id="aei:AOY20_12690"/>
<evidence type="ECO:0000256" key="1">
    <source>
        <dbReference type="ARBA" id="ARBA00022630"/>
    </source>
</evidence>
<dbReference type="SUPFAM" id="SSF55103">
    <property type="entry name" value="FAD-linked oxidases, C-terminal domain"/>
    <property type="match status" value="1"/>
</dbReference>
<evidence type="ECO:0000313" key="3">
    <source>
        <dbReference type="EMBL" id="ALH96324.1"/>
    </source>
</evidence>
<proteinExistence type="predicted"/>
<sequence>MNYAREDVFGLVFLFNQKKTQIQEHEMEKLTNQLFNIALKNQGTYYLPYRLHISAENMRLAYPQANQFFQLKKKYDDKLIFNNQFYLHYSLEKLSN</sequence>
<keyword evidence="2" id="KW-0274">FAD</keyword>
<dbReference type="InterPro" id="IPR016164">
    <property type="entry name" value="FAD-linked_Oxase-like_C"/>
</dbReference>
<dbReference type="Proteomes" id="UP000064939">
    <property type="component" value="Chromosome"/>
</dbReference>
<name>A0A0N9W531_9GAMM</name>
<dbReference type="GO" id="GO:0050660">
    <property type="term" value="F:flavin adenine dinucleotide binding"/>
    <property type="evidence" value="ECO:0007669"/>
    <property type="project" value="InterPro"/>
</dbReference>
<evidence type="ECO:0000313" key="4">
    <source>
        <dbReference type="Proteomes" id="UP000064939"/>
    </source>
</evidence>
<dbReference type="EMBL" id="CP012808">
    <property type="protein sequence ID" value="ALH96324.1"/>
    <property type="molecule type" value="Genomic_DNA"/>
</dbReference>
<dbReference type="STRING" id="1324350.AOY20_12690"/>
<dbReference type="GO" id="GO:0003824">
    <property type="term" value="F:catalytic activity"/>
    <property type="evidence" value="ECO:0007669"/>
    <property type="project" value="InterPro"/>
</dbReference>
<gene>
    <name evidence="3" type="ORF">AOY20_12690</name>
</gene>